<dbReference type="InterPro" id="IPR057379">
    <property type="entry name" value="PH_SPO71"/>
</dbReference>
<feature type="domain" description="PH" evidence="2">
    <location>
        <begin position="614"/>
        <end position="799"/>
    </location>
</feature>
<evidence type="ECO:0000256" key="1">
    <source>
        <dbReference type="SAM" id="MobiDB-lite"/>
    </source>
</evidence>
<proteinExistence type="predicted"/>
<dbReference type="InterPro" id="IPR001849">
    <property type="entry name" value="PH_domain"/>
</dbReference>
<accession>A0A6A4I3M5</accession>
<feature type="compositionally biased region" description="Polar residues" evidence="1">
    <location>
        <begin position="227"/>
        <end position="237"/>
    </location>
</feature>
<feature type="region of interest" description="Disordered" evidence="1">
    <location>
        <begin position="971"/>
        <end position="990"/>
    </location>
</feature>
<dbReference type="EMBL" id="ML769420">
    <property type="protein sequence ID" value="KAE9404008.1"/>
    <property type="molecule type" value="Genomic_DNA"/>
</dbReference>
<sequence length="1045" mass="117901">MAPPNPIVRVVSSSSTATTSASKLDDSPSHSEHMHRRCFIGPMPQKVLPSAEELKIRRKHTFPRLNSADTSDEELIQIIREHARSFFLHEGGREEDWGENEEQSTREEMLRRFKDSEWGVALRRLRGQSHSHKNASGNNWIGGSFEIGNIAGINIMAESETLSKVSSRNSALPFIPLDSVIEPPTDQSESGTQIFFTHPSEPSGSNTQTQAAPNPSSPDPGLLIPEQESSPSSSTALLRTAVSHREIPGPSQTRSEPARRSIIKLPSLSRIGDSPNKSKKTVHYDLSPVGSASPSLTPASPEEVLERTGTDVSGTSAGAMSFSAMDDQQIAWGDIVMRDRMLVRAYSTESVDMFSRFDESIHRVTRDLDFEDWGEFLVVWRMDRMEIYENYTTPCKEWLTGHKHLAFIIPLKDARTRLFLYSWTDLTFCITCSPTSRRFNPVKAKWTIHSSKDGSNIFIFKVKSRTRGLDWMWQLWRHRGGILPPVVEIRNPRLDSKLKIDMPNVDSVQTYKIFSKDNLIALCTQSLRAVPDWKYVVERQLAEGNVLRLCWREGSYLDWIYLDDDVDGQPRDWAVLCGLALKQLKVPVHLELRMGQHHPGFIHQKDGARLVEPPSIEGYVDRIRPSTHAKQALYVVTHEGNLFVLNPSQAHPPTPLGVALLPTRPDGSNAQTLRTSEVRRGIQQLLDATGVVDLRSILVVRRAKNPVMQNAHDLKPKEADDESWMHTWSAPEQEEATQSDQEDVGGEEGLSKSTDKRQLKTRRSFELLLTNGHVLRFETHSCLFAIEWVEKLQNLVHYWKMKHRSDAREEMELAQASRPPVTPHTYAEADRTIYAEQPVDPSSPLPALGSLFSWCVLEGCRPIVKSGKVFMRQGLHGQYRLVDLVLVPETLIQFRIAPTSVLHSSTRKKINLTDAYVCSGYLATQMLPSGQFNPDANNVPRRYHDGLETDDPEEDRLFVVWYRKTAVAAEEPDSTSGAASTRSVSSSATKIPPLSAKRKIAIFRTRSRLERDAWCSALNSTIEKAVRARKERERKMRESGAVMEM</sequence>
<dbReference type="InterPro" id="IPR040345">
    <property type="entry name" value="Mug56/Spo71"/>
</dbReference>
<gene>
    <name evidence="3" type="ORF">BT96DRAFT_964328</name>
</gene>
<evidence type="ECO:0000313" key="3">
    <source>
        <dbReference type="EMBL" id="KAE9404008.1"/>
    </source>
</evidence>
<name>A0A6A4I3M5_9AGAR</name>
<feature type="compositionally biased region" description="Low complexity" evidence="1">
    <location>
        <begin position="974"/>
        <end position="989"/>
    </location>
</feature>
<dbReference type="OrthoDB" id="5579281at2759"/>
<feature type="region of interest" description="Disordered" evidence="1">
    <location>
        <begin position="179"/>
        <end position="300"/>
    </location>
</feature>
<feature type="domain" description="PH" evidence="2">
    <location>
        <begin position="863"/>
        <end position="1025"/>
    </location>
</feature>
<dbReference type="AlphaFoldDB" id="A0A6A4I3M5"/>
<dbReference type="GO" id="GO:1902657">
    <property type="term" value="P:protein localization to prospore membrane"/>
    <property type="evidence" value="ECO:0007669"/>
    <property type="project" value="InterPro"/>
</dbReference>
<protein>
    <recommendedName>
        <fullName evidence="2">PH domain-containing protein</fullName>
    </recommendedName>
</protein>
<evidence type="ECO:0000259" key="2">
    <source>
        <dbReference type="SMART" id="SM00233"/>
    </source>
</evidence>
<dbReference type="SMART" id="SM00233">
    <property type="entry name" value="PH"/>
    <property type="match status" value="2"/>
</dbReference>
<feature type="region of interest" description="Disordered" evidence="1">
    <location>
        <begin position="730"/>
        <end position="757"/>
    </location>
</feature>
<dbReference type="PANTHER" id="PTHR28076">
    <property type="entry name" value="SPORULATION-SPECIFIC PROTEIN 71"/>
    <property type="match status" value="1"/>
</dbReference>
<feature type="compositionally biased region" description="Low complexity" evidence="1">
    <location>
        <begin position="12"/>
        <end position="22"/>
    </location>
</feature>
<feature type="region of interest" description="Disordered" evidence="1">
    <location>
        <begin position="1"/>
        <end position="34"/>
    </location>
</feature>
<dbReference type="Pfam" id="PF15404">
    <property type="entry name" value="PH_4"/>
    <property type="match status" value="1"/>
</dbReference>
<dbReference type="InterPro" id="IPR039486">
    <property type="entry name" value="Mug56/Spo71_PH"/>
</dbReference>
<dbReference type="Pfam" id="PF23207">
    <property type="entry name" value="PH_SPO71"/>
    <property type="match status" value="1"/>
</dbReference>
<feature type="compositionally biased region" description="Acidic residues" evidence="1">
    <location>
        <begin position="732"/>
        <end position="746"/>
    </location>
</feature>
<feature type="compositionally biased region" description="Basic and acidic residues" evidence="1">
    <location>
        <begin position="23"/>
        <end position="32"/>
    </location>
</feature>
<keyword evidence="4" id="KW-1185">Reference proteome</keyword>
<evidence type="ECO:0000313" key="4">
    <source>
        <dbReference type="Proteomes" id="UP000799118"/>
    </source>
</evidence>
<dbReference type="PANTHER" id="PTHR28076:SF1">
    <property type="entry name" value="PROSPORE MEMBRANE ADAPTER PROTEIN SPO71"/>
    <property type="match status" value="1"/>
</dbReference>
<dbReference type="Proteomes" id="UP000799118">
    <property type="component" value="Unassembled WGS sequence"/>
</dbReference>
<feature type="compositionally biased region" description="Polar residues" evidence="1">
    <location>
        <begin position="185"/>
        <end position="214"/>
    </location>
</feature>
<reference evidence="3" key="1">
    <citation type="journal article" date="2019" name="Environ. Microbiol.">
        <title>Fungal ecological strategies reflected in gene transcription - a case study of two litter decomposers.</title>
        <authorList>
            <person name="Barbi F."/>
            <person name="Kohler A."/>
            <person name="Barry K."/>
            <person name="Baskaran P."/>
            <person name="Daum C."/>
            <person name="Fauchery L."/>
            <person name="Ihrmark K."/>
            <person name="Kuo A."/>
            <person name="LaButti K."/>
            <person name="Lipzen A."/>
            <person name="Morin E."/>
            <person name="Grigoriev I.V."/>
            <person name="Henrissat B."/>
            <person name="Lindahl B."/>
            <person name="Martin F."/>
        </authorList>
    </citation>
    <scope>NUCLEOTIDE SEQUENCE</scope>
    <source>
        <strain evidence="3">JB14</strain>
    </source>
</reference>
<organism evidence="3 4">
    <name type="scientific">Gymnopus androsaceus JB14</name>
    <dbReference type="NCBI Taxonomy" id="1447944"/>
    <lineage>
        <taxon>Eukaryota</taxon>
        <taxon>Fungi</taxon>
        <taxon>Dikarya</taxon>
        <taxon>Basidiomycota</taxon>
        <taxon>Agaricomycotina</taxon>
        <taxon>Agaricomycetes</taxon>
        <taxon>Agaricomycetidae</taxon>
        <taxon>Agaricales</taxon>
        <taxon>Marasmiineae</taxon>
        <taxon>Omphalotaceae</taxon>
        <taxon>Gymnopus</taxon>
    </lineage>
</organism>